<evidence type="ECO:0000256" key="2">
    <source>
        <dbReference type="ARBA" id="ARBA00007487"/>
    </source>
</evidence>
<dbReference type="GO" id="GO:0009235">
    <property type="term" value="P:cobalamin metabolic process"/>
    <property type="evidence" value="ECO:0007669"/>
    <property type="project" value="UniProtKB-ARBA"/>
</dbReference>
<dbReference type="Gene3D" id="1.20.5.500">
    <property type="entry name" value="Single helix bin"/>
    <property type="match status" value="1"/>
</dbReference>
<evidence type="ECO:0000313" key="16">
    <source>
        <dbReference type="EMBL" id="KAF5397566.1"/>
    </source>
</evidence>
<organism evidence="16 17">
    <name type="scientific">Paragonimus heterotremus</name>
    <dbReference type="NCBI Taxonomy" id="100268"/>
    <lineage>
        <taxon>Eukaryota</taxon>
        <taxon>Metazoa</taxon>
        <taxon>Spiralia</taxon>
        <taxon>Lophotrochozoa</taxon>
        <taxon>Platyhelminthes</taxon>
        <taxon>Trematoda</taxon>
        <taxon>Digenea</taxon>
        <taxon>Plagiorchiida</taxon>
        <taxon>Troglotremata</taxon>
        <taxon>Troglotrematidae</taxon>
        <taxon>Paragonimus</taxon>
    </lineage>
</organism>
<dbReference type="Proteomes" id="UP000748531">
    <property type="component" value="Unassembled WGS sequence"/>
</dbReference>
<dbReference type="GO" id="GO:0005524">
    <property type="term" value="F:ATP binding"/>
    <property type="evidence" value="ECO:0007669"/>
    <property type="project" value="UniProtKB-UniRule"/>
</dbReference>
<comment type="similarity">
    <text evidence="2 13">Belongs to the Cob(I)alamin adenosyltransferase family.</text>
</comment>
<keyword evidence="8" id="KW-0496">Mitochondrion</keyword>
<evidence type="ECO:0000256" key="7">
    <source>
        <dbReference type="ARBA" id="ARBA00022840"/>
    </source>
</evidence>
<evidence type="ECO:0000256" key="8">
    <source>
        <dbReference type="ARBA" id="ARBA00023128"/>
    </source>
</evidence>
<evidence type="ECO:0000259" key="15">
    <source>
        <dbReference type="Pfam" id="PF01923"/>
    </source>
</evidence>
<dbReference type="GO" id="GO:0008817">
    <property type="term" value="F:corrinoid adenosyltransferase activity"/>
    <property type="evidence" value="ECO:0007669"/>
    <property type="project" value="TreeGrafter"/>
</dbReference>
<dbReference type="PANTHER" id="PTHR12213">
    <property type="entry name" value="CORRINOID ADENOSYLTRANSFERASE"/>
    <property type="match status" value="1"/>
</dbReference>
<name>A0A8J4WEV8_9TREM</name>
<comment type="caution">
    <text evidence="16">The sequence shown here is derived from an EMBL/GenBank/DDBJ whole genome shotgun (WGS) entry which is preliminary data.</text>
</comment>
<evidence type="ECO:0000256" key="13">
    <source>
        <dbReference type="RuleBase" id="RU366026"/>
    </source>
</evidence>
<evidence type="ECO:0000256" key="1">
    <source>
        <dbReference type="ARBA" id="ARBA00004173"/>
    </source>
</evidence>
<keyword evidence="6 13" id="KW-0547">Nucleotide-binding</keyword>
<evidence type="ECO:0000256" key="14">
    <source>
        <dbReference type="SAM" id="MobiDB-lite"/>
    </source>
</evidence>
<dbReference type="InterPro" id="IPR007648">
    <property type="entry name" value="ATPase_inhibitor_mt"/>
</dbReference>
<dbReference type="GO" id="GO:0042030">
    <property type="term" value="F:ATPase inhibitor activity"/>
    <property type="evidence" value="ECO:0007669"/>
    <property type="project" value="InterPro"/>
</dbReference>
<dbReference type="Pfam" id="PF01923">
    <property type="entry name" value="Cob_adeno_trans"/>
    <property type="match status" value="1"/>
</dbReference>
<evidence type="ECO:0000313" key="17">
    <source>
        <dbReference type="Proteomes" id="UP000748531"/>
    </source>
</evidence>
<dbReference type="FunFam" id="1.20.1200.10:FF:000001">
    <property type="entry name" value="Cob(I)yrinic acid a,c-diamide adenosyltransferase"/>
    <property type="match status" value="1"/>
</dbReference>
<dbReference type="PANTHER" id="PTHR12213:SF0">
    <property type="entry name" value="CORRINOID ADENOSYLTRANSFERASE MMAB"/>
    <property type="match status" value="1"/>
</dbReference>
<dbReference type="InterPro" id="IPR036451">
    <property type="entry name" value="CblAdoTrfase-like_sf"/>
</dbReference>
<evidence type="ECO:0000256" key="3">
    <source>
        <dbReference type="ARBA" id="ARBA00010901"/>
    </source>
</evidence>
<feature type="region of interest" description="Disordered" evidence="14">
    <location>
        <begin position="142"/>
        <end position="166"/>
    </location>
</feature>
<proteinExistence type="inferred from homology"/>
<comment type="subunit">
    <text evidence="4">Homotrimer.</text>
</comment>
<feature type="compositionally biased region" description="Basic and acidic residues" evidence="14">
    <location>
        <begin position="151"/>
        <end position="166"/>
    </location>
</feature>
<feature type="domain" description="Cobalamin adenosyltransferase-like" evidence="15">
    <location>
        <begin position="64"/>
        <end position="256"/>
    </location>
</feature>
<dbReference type="AlphaFoldDB" id="A0A8J4WEV8"/>
<keyword evidence="5 13" id="KW-0808">Transferase</keyword>
<dbReference type="InterPro" id="IPR029499">
    <property type="entry name" value="PduO-typ"/>
</dbReference>
<comment type="function">
    <text evidence="10">Converts cob(I)alamin to adenosylcobalamin (adenosylcob(III)alamin), a coenzyme for methylmalonyl-CoA mutase, therefore participates in the final step of the vitamin B12 conversion. Generates adenosylcobalamin (AdoCbl) and directly delivers the cofactor to MUT in a transfer that is stimulated by ATP-binding to MMAB and gated by MMAA.</text>
</comment>
<evidence type="ECO:0000256" key="6">
    <source>
        <dbReference type="ARBA" id="ARBA00022741"/>
    </source>
</evidence>
<keyword evidence="7 13" id="KW-0067">ATP-binding</keyword>
<reference evidence="16" key="1">
    <citation type="submission" date="2019-05" db="EMBL/GenBank/DDBJ databases">
        <title>Annotation for the trematode Paragonimus heterotremus.</title>
        <authorList>
            <person name="Choi Y.-J."/>
        </authorList>
    </citation>
    <scope>NUCLEOTIDE SEQUENCE</scope>
    <source>
        <strain evidence="16">LC</strain>
    </source>
</reference>
<dbReference type="Pfam" id="PF04568">
    <property type="entry name" value="IATP"/>
    <property type="match status" value="1"/>
</dbReference>
<gene>
    <name evidence="16" type="ORF">PHET_09168</name>
</gene>
<evidence type="ECO:0000256" key="11">
    <source>
        <dbReference type="ARBA" id="ARBA00071654"/>
    </source>
</evidence>
<evidence type="ECO:0000256" key="9">
    <source>
        <dbReference type="ARBA" id="ARBA00051988"/>
    </source>
</evidence>
<dbReference type="EMBL" id="LUCH01006092">
    <property type="protein sequence ID" value="KAF5397566.1"/>
    <property type="molecule type" value="Genomic_DNA"/>
</dbReference>
<keyword evidence="17" id="KW-1185">Reference proteome</keyword>
<comment type="catalytic activity">
    <reaction evidence="9">
        <text>cob(I)alamin-[corrinoid adenosyltransferase] + ATP = apo-[corrinoid adenosyltransferase] + adenosylcob(III)alamin + triphosphate</text>
        <dbReference type="Rhea" id="RHEA:56796"/>
        <dbReference type="Rhea" id="RHEA-COMP:14743"/>
        <dbReference type="Rhea" id="RHEA-COMP:14744"/>
        <dbReference type="ChEBI" id="CHEBI:18036"/>
        <dbReference type="ChEBI" id="CHEBI:18408"/>
        <dbReference type="ChEBI" id="CHEBI:30616"/>
        <dbReference type="ChEBI" id="CHEBI:60488"/>
        <dbReference type="ChEBI" id="CHEBI:83228"/>
    </reaction>
    <physiologicalReaction direction="left-to-right" evidence="9">
        <dbReference type="Rhea" id="RHEA:56797"/>
    </physiologicalReaction>
</comment>
<comment type="subcellular location">
    <subcellularLocation>
        <location evidence="1">Mitochondrion</location>
    </subcellularLocation>
</comment>
<comment type="similarity">
    <text evidence="3">Belongs to the ATPase inhibitor family.</text>
</comment>
<protein>
    <recommendedName>
        <fullName evidence="11">Corrinoid adenosyltransferase MMAB</fullName>
    </recommendedName>
    <alternativeName>
        <fullName evidence="12">ATP:co(I)rrinoid adenosyltransferase MMAB</fullName>
    </alternativeName>
</protein>
<dbReference type="SUPFAM" id="SSF64602">
    <property type="entry name" value="F1 ATPase inhibitor, IF1, C-terminal domain"/>
    <property type="match status" value="1"/>
</dbReference>
<dbReference type="NCBIfam" id="TIGR00636">
    <property type="entry name" value="PduO_Nterm"/>
    <property type="match status" value="1"/>
</dbReference>
<evidence type="ECO:0000256" key="5">
    <source>
        <dbReference type="ARBA" id="ARBA00022679"/>
    </source>
</evidence>
<evidence type="ECO:0000256" key="4">
    <source>
        <dbReference type="ARBA" id="ARBA00011233"/>
    </source>
</evidence>
<evidence type="ECO:0000256" key="12">
    <source>
        <dbReference type="ARBA" id="ARBA00075216"/>
    </source>
</evidence>
<dbReference type="InterPro" id="IPR016030">
    <property type="entry name" value="CblAdoTrfase-like"/>
</dbReference>
<evidence type="ECO:0000256" key="10">
    <source>
        <dbReference type="ARBA" id="ARBA00056747"/>
    </source>
</evidence>
<dbReference type="SUPFAM" id="SSF89028">
    <property type="entry name" value="Cobalamin adenosyltransferase-like"/>
    <property type="match status" value="1"/>
</dbReference>
<dbReference type="OrthoDB" id="549173at2759"/>
<dbReference type="Gene3D" id="1.20.1200.10">
    <property type="entry name" value="Cobalamin adenosyltransferase-like"/>
    <property type="match status" value="1"/>
</dbReference>
<sequence length="374" mass="42293">MRIKYAGSGFTSSAAFGHSKFYNFLSWLHRIASFQSRTLFPRQLATPTACSPALAAQQKRTMKIYTRTGDKGLSSLFTGERRPKTDEVFQALGTVDELSCAIAIALAHIDQQLDKVQPNVKILNLCEQLEHIQRRLQAVGSSVATPLPEPSTDHAETHPERNPRYSHVDFPSEVVADELERWIDQMTEELPPLRQFILPSGGLPGSALHFARAICRRAERRVVRLNTDKPHPTVEPSVVRYLNRLSDYLFTAARYVTVLICIRMYPGDELGRGAGKGGGSGGTIRDAGGAFGKRGARNEEEYFHRKQNEQLAALRKHLEEEVQYRKDEILRHRVSRLFFVNFTPLYSWICVVEAPIAYELQESSHSDCKHQFEV</sequence>
<dbReference type="GO" id="GO:0005739">
    <property type="term" value="C:mitochondrion"/>
    <property type="evidence" value="ECO:0007669"/>
    <property type="project" value="UniProtKB-SubCell"/>
</dbReference>
<accession>A0A8J4WEV8</accession>